<dbReference type="GO" id="GO:0097176">
    <property type="term" value="P:epoxide metabolic process"/>
    <property type="evidence" value="ECO:0007669"/>
    <property type="project" value="TreeGrafter"/>
</dbReference>
<sequence>MSYSPPSSAKRYILNISDEDLSDWRQLLQLSKLGPTTYENQQTEQNFGITQKWLSDAKDYWLNKYDWRAQEEYINSFDNFKMQIEDVDLHFIALFSKKKDAIPIIFMHGWPGSFIEFLPMLEAIEQQYEKKELPYHIIVPSLPGYTLSANTPVDKNWTLEDSARTMHKLMTNLGFEKYLAQGGDVGSFVARLLAWDQDACIGIHLNMMPTADKPDENTLSDLEKKAVDRAAKWNQSGTAYAQEHATRPSTIGHVLSSSPLALLAWIGEKFLDWTDDDPSLDTILTNISLYWFTSGFPRSIYPYRQLFGLLTPSAGTNRPDFGKNDKPFGFSFFPHELMPGIKSVLEKHCNLVTYRQHERGGHFAALEKPRELWADVEEFAGKVWKGASSKL</sequence>
<organism evidence="5 6">
    <name type="scientific">Ophiobolus disseminans</name>
    <dbReference type="NCBI Taxonomy" id="1469910"/>
    <lineage>
        <taxon>Eukaryota</taxon>
        <taxon>Fungi</taxon>
        <taxon>Dikarya</taxon>
        <taxon>Ascomycota</taxon>
        <taxon>Pezizomycotina</taxon>
        <taxon>Dothideomycetes</taxon>
        <taxon>Pleosporomycetidae</taxon>
        <taxon>Pleosporales</taxon>
        <taxon>Pleosporineae</taxon>
        <taxon>Phaeosphaeriaceae</taxon>
        <taxon>Ophiobolus</taxon>
    </lineage>
</organism>
<dbReference type="AlphaFoldDB" id="A0A6A6ZJ84"/>
<dbReference type="Pfam" id="PF06441">
    <property type="entry name" value="EHN"/>
    <property type="match status" value="1"/>
</dbReference>
<dbReference type="InterPro" id="IPR016292">
    <property type="entry name" value="Epoxide_hydrolase"/>
</dbReference>
<evidence type="ECO:0000256" key="3">
    <source>
        <dbReference type="PIRSR" id="PIRSR001112-1"/>
    </source>
</evidence>
<keyword evidence="2 5" id="KW-0378">Hydrolase</keyword>
<evidence type="ECO:0000256" key="1">
    <source>
        <dbReference type="ARBA" id="ARBA00010088"/>
    </source>
</evidence>
<reference evidence="5" key="1">
    <citation type="journal article" date="2020" name="Stud. Mycol.">
        <title>101 Dothideomycetes genomes: a test case for predicting lifestyles and emergence of pathogens.</title>
        <authorList>
            <person name="Haridas S."/>
            <person name="Albert R."/>
            <person name="Binder M."/>
            <person name="Bloem J."/>
            <person name="Labutti K."/>
            <person name="Salamov A."/>
            <person name="Andreopoulos B."/>
            <person name="Baker S."/>
            <person name="Barry K."/>
            <person name="Bills G."/>
            <person name="Bluhm B."/>
            <person name="Cannon C."/>
            <person name="Castanera R."/>
            <person name="Culley D."/>
            <person name="Daum C."/>
            <person name="Ezra D."/>
            <person name="Gonzalez J."/>
            <person name="Henrissat B."/>
            <person name="Kuo A."/>
            <person name="Liang C."/>
            <person name="Lipzen A."/>
            <person name="Lutzoni F."/>
            <person name="Magnuson J."/>
            <person name="Mondo S."/>
            <person name="Nolan M."/>
            <person name="Ohm R."/>
            <person name="Pangilinan J."/>
            <person name="Park H.-J."/>
            <person name="Ramirez L."/>
            <person name="Alfaro M."/>
            <person name="Sun H."/>
            <person name="Tritt A."/>
            <person name="Yoshinaga Y."/>
            <person name="Zwiers L.-H."/>
            <person name="Turgeon B."/>
            <person name="Goodwin S."/>
            <person name="Spatafora J."/>
            <person name="Crous P."/>
            <person name="Grigoriev I."/>
        </authorList>
    </citation>
    <scope>NUCLEOTIDE SEQUENCE</scope>
    <source>
        <strain evidence="5">CBS 113818</strain>
    </source>
</reference>
<comment type="similarity">
    <text evidence="1">Belongs to the peptidase S33 family.</text>
</comment>
<dbReference type="InterPro" id="IPR029058">
    <property type="entry name" value="AB_hydrolase_fold"/>
</dbReference>
<dbReference type="GO" id="GO:0004301">
    <property type="term" value="F:epoxide hydrolase activity"/>
    <property type="evidence" value="ECO:0007669"/>
    <property type="project" value="TreeGrafter"/>
</dbReference>
<protein>
    <submittedName>
        <fullName evidence="5">Epoxide hydrolase-like protein</fullName>
    </submittedName>
</protein>
<feature type="domain" description="Epoxide hydrolase N-terminal" evidence="4">
    <location>
        <begin position="11"/>
        <end position="117"/>
    </location>
</feature>
<dbReference type="SUPFAM" id="SSF53474">
    <property type="entry name" value="alpha/beta-Hydrolases"/>
    <property type="match status" value="1"/>
</dbReference>
<dbReference type="PANTHER" id="PTHR21661">
    <property type="entry name" value="EPOXIDE HYDROLASE 1-RELATED"/>
    <property type="match status" value="1"/>
</dbReference>
<accession>A0A6A6ZJ84</accession>
<dbReference type="PIRSF" id="PIRSF001112">
    <property type="entry name" value="Epoxide_hydrolase"/>
    <property type="match status" value="1"/>
</dbReference>
<name>A0A6A6ZJ84_9PLEO</name>
<dbReference type="Gene3D" id="3.40.50.1820">
    <property type="entry name" value="alpha/beta hydrolase"/>
    <property type="match status" value="1"/>
</dbReference>
<dbReference type="PANTHER" id="PTHR21661:SF39">
    <property type="entry name" value="HYDROLASE, PUTATIVE (AFU_ORTHOLOGUE AFUA_3G08960)-RELATED"/>
    <property type="match status" value="1"/>
</dbReference>
<dbReference type="PRINTS" id="PR00412">
    <property type="entry name" value="EPOXHYDRLASE"/>
</dbReference>
<gene>
    <name evidence="5" type="ORF">CC86DRAFT_360643</name>
</gene>
<feature type="active site" description="Proton acceptor" evidence="3">
    <location>
        <position position="362"/>
    </location>
</feature>
<evidence type="ECO:0000259" key="4">
    <source>
        <dbReference type="Pfam" id="PF06441"/>
    </source>
</evidence>
<keyword evidence="6" id="KW-1185">Reference proteome</keyword>
<feature type="active site" description="Proton donor" evidence="3">
    <location>
        <position position="303"/>
    </location>
</feature>
<feature type="active site" description="Nucleophile" evidence="3">
    <location>
        <position position="184"/>
    </location>
</feature>
<evidence type="ECO:0000313" key="5">
    <source>
        <dbReference type="EMBL" id="KAF2820739.1"/>
    </source>
</evidence>
<dbReference type="InterPro" id="IPR010497">
    <property type="entry name" value="Epoxide_hydro_N"/>
</dbReference>
<evidence type="ECO:0000256" key="2">
    <source>
        <dbReference type="ARBA" id="ARBA00022801"/>
    </source>
</evidence>
<evidence type="ECO:0000313" key="6">
    <source>
        <dbReference type="Proteomes" id="UP000799424"/>
    </source>
</evidence>
<proteinExistence type="inferred from homology"/>
<dbReference type="EMBL" id="MU006240">
    <property type="protein sequence ID" value="KAF2820739.1"/>
    <property type="molecule type" value="Genomic_DNA"/>
</dbReference>
<dbReference type="OrthoDB" id="7130006at2759"/>
<dbReference type="InterPro" id="IPR000639">
    <property type="entry name" value="Epox_hydrolase-like"/>
</dbReference>
<dbReference type="Proteomes" id="UP000799424">
    <property type="component" value="Unassembled WGS sequence"/>
</dbReference>